<evidence type="ECO:0008006" key="3">
    <source>
        <dbReference type="Google" id="ProtNLM"/>
    </source>
</evidence>
<dbReference type="Gene3D" id="3.60.10.10">
    <property type="entry name" value="Endonuclease/exonuclease/phosphatase"/>
    <property type="match status" value="1"/>
</dbReference>
<protein>
    <recommendedName>
        <fullName evidence="3">Endonuclease/exonuclease/phosphatase domain-containing protein</fullName>
    </recommendedName>
</protein>
<dbReference type="SUPFAM" id="SSF56219">
    <property type="entry name" value="DNase I-like"/>
    <property type="match status" value="1"/>
</dbReference>
<organism evidence="1 2">
    <name type="scientific">Triparma verrucosa</name>
    <dbReference type="NCBI Taxonomy" id="1606542"/>
    <lineage>
        <taxon>Eukaryota</taxon>
        <taxon>Sar</taxon>
        <taxon>Stramenopiles</taxon>
        <taxon>Ochrophyta</taxon>
        <taxon>Bolidophyceae</taxon>
        <taxon>Parmales</taxon>
        <taxon>Triparmaceae</taxon>
        <taxon>Triparma</taxon>
    </lineage>
</organism>
<keyword evidence="2" id="KW-1185">Reference proteome</keyword>
<dbReference type="InterPro" id="IPR036691">
    <property type="entry name" value="Endo/exonu/phosph_ase_sf"/>
</dbReference>
<evidence type="ECO:0000313" key="1">
    <source>
        <dbReference type="EMBL" id="GMH82059.1"/>
    </source>
</evidence>
<proteinExistence type="predicted"/>
<reference evidence="2" key="1">
    <citation type="journal article" date="2023" name="Commun. Biol.">
        <title>Genome analysis of Parmales, the sister group of diatoms, reveals the evolutionary specialization of diatoms from phago-mixotrophs to photoautotrophs.</title>
        <authorList>
            <person name="Ban H."/>
            <person name="Sato S."/>
            <person name="Yoshikawa S."/>
            <person name="Yamada K."/>
            <person name="Nakamura Y."/>
            <person name="Ichinomiya M."/>
            <person name="Sato N."/>
            <person name="Blanc-Mathieu R."/>
            <person name="Endo H."/>
            <person name="Kuwata A."/>
            <person name="Ogata H."/>
        </authorList>
    </citation>
    <scope>NUCLEOTIDE SEQUENCE [LARGE SCALE GENOMIC DNA]</scope>
    <source>
        <strain evidence="2">NIES 3699</strain>
    </source>
</reference>
<dbReference type="AlphaFoldDB" id="A0A9W7B922"/>
<gene>
    <name evidence="1" type="ORF">TrVE_jg12961</name>
</gene>
<name>A0A9W7B922_9STRA</name>
<comment type="caution">
    <text evidence="1">The sequence shown here is derived from an EMBL/GenBank/DDBJ whole genome shotgun (WGS) entry which is preliminary data.</text>
</comment>
<evidence type="ECO:0000313" key="2">
    <source>
        <dbReference type="Proteomes" id="UP001165160"/>
    </source>
</evidence>
<dbReference type="EMBL" id="BRXX01000011">
    <property type="protein sequence ID" value="GMH82059.1"/>
    <property type="molecule type" value="Genomic_DNA"/>
</dbReference>
<dbReference type="Proteomes" id="UP001165160">
    <property type="component" value="Unassembled WGS sequence"/>
</dbReference>
<sequence length="298" mass="33095">MDSGFASDSGKYDPVGDRVPGNLTDYVFSMNGFVDVLGVVETGLWGDGGDGVPSKEEIAKSWGFEYIHVRSNCAFMSHKEMKVVEEPSEGSSTIVAEVDDITYIVTFMSANSYASKWEDFKALSDLVMRYQDRPLVLMGDLNSISPMDSVRYNETLLCGNGTYNADEQSGEYVINFCLEDESSGDWKLDFKPMATLLNNTDLTDLCFLQGGFYDVDSDGLGQYSQCGFSNPTLLIHMTGDYGYDRGSHGHDHAMAKIDYILANKKMLETNRFHHSTVLRSFQADGASDHYPIEATFLD</sequence>
<accession>A0A9W7B922</accession>